<feature type="domain" description="Heterokaryon incompatibility" evidence="2">
    <location>
        <begin position="870"/>
        <end position="1017"/>
    </location>
</feature>
<evidence type="ECO:0000313" key="4">
    <source>
        <dbReference type="Proteomes" id="UP000249619"/>
    </source>
</evidence>
<comment type="caution">
    <text evidence="3">The sequence shown here is derived from an EMBL/GenBank/DDBJ whole genome shotgun (WGS) entry which is preliminary data.</text>
</comment>
<dbReference type="CDD" id="cd02440">
    <property type="entry name" value="AdoMet_MTases"/>
    <property type="match status" value="1"/>
</dbReference>
<accession>A0A364NCS9</accession>
<dbReference type="InterPro" id="IPR021829">
    <property type="entry name" value="DUF3419"/>
</dbReference>
<dbReference type="InterPro" id="IPR010730">
    <property type="entry name" value="HET"/>
</dbReference>
<evidence type="ECO:0000256" key="1">
    <source>
        <dbReference type="SAM" id="Phobius"/>
    </source>
</evidence>
<dbReference type="SUPFAM" id="SSF53335">
    <property type="entry name" value="S-adenosyl-L-methionine-dependent methyltransferases"/>
    <property type="match status" value="1"/>
</dbReference>
<gene>
    <name evidence="3" type="ORF">DDE83_001566</name>
</gene>
<keyword evidence="1" id="KW-1133">Transmembrane helix</keyword>
<keyword evidence="1" id="KW-0812">Transmembrane</keyword>
<dbReference type="EMBL" id="QGDH01000015">
    <property type="protein sequence ID" value="RAR15129.1"/>
    <property type="molecule type" value="Genomic_DNA"/>
</dbReference>
<dbReference type="PANTHER" id="PTHR47473">
    <property type="entry name" value="BTA1P"/>
    <property type="match status" value="1"/>
</dbReference>
<dbReference type="OrthoDB" id="10253390at2759"/>
<sequence>MLGLSAYVPRDPFYQLAVTLCVVSLFLFAVFAVALRPKGKGQAPSTIEAYLKFIYGCFLKPHTGDGSGSQQDALESFYKAQAEVYDATRLRLLRGREDMLGLVAAQLKHRAEAGMISQRPVWVDIGGGTGSNVESMNAFVPVASFFRSVYVVDLSPSLCEMARKRFARLGWTNVKVICQDARAFRLHEHEPQAYERKEMVSQGQTVRDLDENADAGGAELVTMSYSLSMIPEFYPVIDSMDSLMSPNGVVGVVDFYVQDQVDFMGRNYIGGAIDRHCMWLSRVFWREWFAIDRVNLSPARRDYLEYRFGCSKDHGTSTQKLAEVDAAATESPYLNALDLQTGGTQNDVEVHSKAYESAVVNLQSSLPLPATWYQNHHWRIHYDSTLPKHTRFNNSYIYAFTWEDDVADMRLLKPTSNDVVLAIGSAGDNILAFCLENCRRVHAVDLNPSQNHLLELKVAAFTALGYQDVWKLFGEGKHADFHDLLIQKLSPHLSSEAFQFWLHNGPSVFSSSSSKGLYYSGGSGNAIAMAGWLFRLLGMTADVKALCAAQTLNEQREIWQRSIKTILHSKILTYAILGNEKWLWKALGVPPAQRAVIETDFKKTQDYDEAKAAATPAKDAAAEYMAFHEEPSDDELKSSSGNAIYEYVLNTFEPVINTTLLSTSNHYYLLTLLGHYTPTSHPTYLSPKSHIKLSKPAAFNGLRIHTDEISEVISRMRPGTLTIVVVMDSMDWFPPQGNQALRQIRALNRALKVKGRVMLRSAGLEPWYIKCFAECGFGVKRVAVRLPGSCIDRVNMYASTWICTKEVGLEKDNAKVGATHAMMSWQRGLRLESREQKEIRLIHLQSALHESDSIVCRFSIVNLDKDDVQYEALSYVWGDRAHNELIYIEGVAQGVTQNLYQALLHLRYKDRKRTLWVDAICIDQTNLQERTHQVAQMKFVYSLANSVVVWLGAASEVTEMTFKFLQFYDHGADPHFTDVFISPIDAENHGVLHETIFEALYDFMNLPWFNRIWTAQEWALSRKTAFHAGKYSFDGDLFGTFILNIDRHVATCCRRFGYIVLGSMSDSFIEPLRELNGLRGGNRNFVRALSEFRNRNSTDPRDKLYGLLALAEDSLAGLLQPDYTSTVEYAYETWTLSLITSTKRLDILSQILPDRQQVLNLPSFVPDWTVQSALNATRALVNQLPGPKEQISPLNRTRKETYWLTFCGGMERDERHNKLVRAHTFQDYLAAERWNNERTSQNESEYPREFMNLDIIFNVVSRGRHFAITELGRMGWVPKNAQVGDRIAVLTGGSVPFVLRQKGECYTVVADAYIHGIMDGEAMKPLEELENIVLV</sequence>
<dbReference type="Gene3D" id="3.40.50.150">
    <property type="entry name" value="Vaccinia Virus protein VP39"/>
    <property type="match status" value="1"/>
</dbReference>
<evidence type="ECO:0000313" key="3">
    <source>
        <dbReference type="EMBL" id="RAR15129.1"/>
    </source>
</evidence>
<dbReference type="Pfam" id="PF26639">
    <property type="entry name" value="Het-6_barrel"/>
    <property type="match status" value="1"/>
</dbReference>
<dbReference type="Proteomes" id="UP000249619">
    <property type="component" value="Unassembled WGS sequence"/>
</dbReference>
<protein>
    <submittedName>
        <fullName evidence="3">Betaine lipid synthase</fullName>
    </submittedName>
</protein>
<organism evidence="3 4">
    <name type="scientific">Stemphylium lycopersici</name>
    <name type="common">Tomato gray leaf spot disease fungus</name>
    <name type="synonym">Thyrospora lycopersici</name>
    <dbReference type="NCBI Taxonomy" id="183478"/>
    <lineage>
        <taxon>Eukaryota</taxon>
        <taxon>Fungi</taxon>
        <taxon>Dikarya</taxon>
        <taxon>Ascomycota</taxon>
        <taxon>Pezizomycotina</taxon>
        <taxon>Dothideomycetes</taxon>
        <taxon>Pleosporomycetidae</taxon>
        <taxon>Pleosporales</taxon>
        <taxon>Pleosporineae</taxon>
        <taxon>Pleosporaceae</taxon>
        <taxon>Stemphylium</taxon>
    </lineage>
</organism>
<reference evidence="4" key="1">
    <citation type="submission" date="2018-05" db="EMBL/GenBank/DDBJ databases">
        <title>Draft genome sequence of Stemphylium lycopersici strain CIDEFI 213.</title>
        <authorList>
            <person name="Medina R."/>
            <person name="Franco M.E.E."/>
            <person name="Lucentini C.G."/>
            <person name="Saparrat M.C.N."/>
            <person name="Balatti P.A."/>
        </authorList>
    </citation>
    <scope>NUCLEOTIDE SEQUENCE [LARGE SCALE GENOMIC DNA]</scope>
    <source>
        <strain evidence="4">CIDEFI 213</strain>
    </source>
</reference>
<proteinExistence type="predicted"/>
<feature type="transmembrane region" description="Helical" evidence="1">
    <location>
        <begin position="12"/>
        <end position="35"/>
    </location>
</feature>
<keyword evidence="4" id="KW-1185">Reference proteome</keyword>
<dbReference type="InterPro" id="IPR029063">
    <property type="entry name" value="SAM-dependent_MTases_sf"/>
</dbReference>
<dbReference type="PANTHER" id="PTHR47473:SF1">
    <property type="entry name" value="METHYLTRANSFERASE DOMAIN-CONTAINING PROTEIN"/>
    <property type="match status" value="1"/>
</dbReference>
<dbReference type="Pfam" id="PF11899">
    <property type="entry name" value="DUF3419"/>
    <property type="match status" value="1"/>
</dbReference>
<dbReference type="Pfam" id="PF06985">
    <property type="entry name" value="HET"/>
    <property type="match status" value="1"/>
</dbReference>
<dbReference type="Pfam" id="PF13489">
    <property type="entry name" value="Methyltransf_23"/>
    <property type="match status" value="1"/>
</dbReference>
<evidence type="ECO:0000259" key="2">
    <source>
        <dbReference type="Pfam" id="PF06985"/>
    </source>
</evidence>
<name>A0A364NCS9_STELY</name>
<keyword evidence="1" id="KW-0472">Membrane</keyword>